<accession>A0A420E652</accession>
<feature type="non-terminal residue" evidence="2">
    <location>
        <position position="71"/>
    </location>
</feature>
<comment type="caution">
    <text evidence="2">The sequence shown here is derived from an EMBL/GenBank/DDBJ whole genome shotgun (WGS) entry which is preliminary data.</text>
</comment>
<evidence type="ECO:0000313" key="2">
    <source>
        <dbReference type="EMBL" id="RKF13629.1"/>
    </source>
</evidence>
<dbReference type="Proteomes" id="UP000284395">
    <property type="component" value="Unassembled WGS sequence"/>
</dbReference>
<proteinExistence type="predicted"/>
<dbReference type="AlphaFoldDB" id="A0A420E652"/>
<protein>
    <submittedName>
        <fullName evidence="2">Uncharacterized protein</fullName>
    </submittedName>
</protein>
<evidence type="ECO:0000313" key="3">
    <source>
        <dbReference type="Proteomes" id="UP000284395"/>
    </source>
</evidence>
<keyword evidence="3" id="KW-1185">Reference proteome</keyword>
<feature type="region of interest" description="Disordered" evidence="1">
    <location>
        <begin position="19"/>
        <end position="71"/>
    </location>
</feature>
<sequence length="71" mass="7683">MCLFHLVLSYGPAAQVSVQVDKKSDGDPTPPRSFKTQREPIHPPPAQHGINAVLSSSSSIAPELEKFKTRG</sequence>
<evidence type="ECO:0000256" key="1">
    <source>
        <dbReference type="SAM" id="MobiDB-lite"/>
    </source>
</evidence>
<name>A0A420E652_9SPHN</name>
<reference evidence="2 3" key="1">
    <citation type="submission" date="2018-09" db="EMBL/GenBank/DDBJ databases">
        <title>Altererythrobacter spongiae sp. nov., isolated from a marine sponge.</title>
        <authorList>
            <person name="Zhuang L."/>
            <person name="Luo L."/>
        </authorList>
    </citation>
    <scope>NUCLEOTIDE SEQUENCE [LARGE SCALE GENOMIC DNA]</scope>
    <source>
        <strain evidence="2 3">HN-Y73</strain>
    </source>
</reference>
<organism evidence="2 3">
    <name type="scientific">Altericroceibacterium spongiae</name>
    <dbReference type="NCBI Taxonomy" id="2320269"/>
    <lineage>
        <taxon>Bacteria</taxon>
        <taxon>Pseudomonadati</taxon>
        <taxon>Pseudomonadota</taxon>
        <taxon>Alphaproteobacteria</taxon>
        <taxon>Sphingomonadales</taxon>
        <taxon>Erythrobacteraceae</taxon>
        <taxon>Altericroceibacterium</taxon>
    </lineage>
</organism>
<gene>
    <name evidence="2" type="ORF">D6851_17475</name>
</gene>
<dbReference type="EMBL" id="RAPF01000032">
    <property type="protein sequence ID" value="RKF13629.1"/>
    <property type="molecule type" value="Genomic_DNA"/>
</dbReference>